<dbReference type="Pfam" id="PF00582">
    <property type="entry name" value="Usp"/>
    <property type="match status" value="1"/>
</dbReference>
<dbReference type="Proteomes" id="UP000640274">
    <property type="component" value="Unassembled WGS sequence"/>
</dbReference>
<dbReference type="RefSeq" id="WP_199018212.1">
    <property type="nucleotide sequence ID" value="NZ_JAELUP010000012.1"/>
</dbReference>
<evidence type="ECO:0000313" key="2">
    <source>
        <dbReference type="EMBL" id="MBJ6360592.1"/>
    </source>
</evidence>
<accession>A0A934J582</accession>
<proteinExistence type="predicted"/>
<organism evidence="2 3">
    <name type="scientific">Paenibacillus roseus</name>
    <dbReference type="NCBI Taxonomy" id="2798579"/>
    <lineage>
        <taxon>Bacteria</taxon>
        <taxon>Bacillati</taxon>
        <taxon>Bacillota</taxon>
        <taxon>Bacilli</taxon>
        <taxon>Bacillales</taxon>
        <taxon>Paenibacillaceae</taxon>
        <taxon>Paenibacillus</taxon>
    </lineage>
</organism>
<gene>
    <name evidence="2" type="ORF">JFN88_04560</name>
</gene>
<name>A0A934J582_9BACL</name>
<feature type="domain" description="UspA" evidence="1">
    <location>
        <begin position="4"/>
        <end position="122"/>
    </location>
</feature>
<keyword evidence="3" id="KW-1185">Reference proteome</keyword>
<dbReference type="GO" id="GO:0005886">
    <property type="term" value="C:plasma membrane"/>
    <property type="evidence" value="ECO:0007669"/>
    <property type="project" value="TreeGrafter"/>
</dbReference>
<dbReference type="PANTHER" id="PTHR45569:SF1">
    <property type="entry name" value="SENSOR PROTEIN KDPD"/>
    <property type="match status" value="1"/>
</dbReference>
<dbReference type="InterPro" id="IPR052023">
    <property type="entry name" value="Histidine_kinase_KdpD"/>
</dbReference>
<protein>
    <submittedName>
        <fullName evidence="2">Universal stress protein</fullName>
    </submittedName>
</protein>
<dbReference type="EMBL" id="JAELUP010000012">
    <property type="protein sequence ID" value="MBJ6360592.1"/>
    <property type="molecule type" value="Genomic_DNA"/>
</dbReference>
<dbReference type="SUPFAM" id="SSF52402">
    <property type="entry name" value="Adenine nucleotide alpha hydrolases-like"/>
    <property type="match status" value="1"/>
</dbReference>
<dbReference type="PANTHER" id="PTHR45569">
    <property type="entry name" value="SENSOR PROTEIN KDPD"/>
    <property type="match status" value="1"/>
</dbReference>
<dbReference type="InterPro" id="IPR006016">
    <property type="entry name" value="UspA"/>
</dbReference>
<dbReference type="AlphaFoldDB" id="A0A934J582"/>
<evidence type="ECO:0000313" key="3">
    <source>
        <dbReference type="Proteomes" id="UP000640274"/>
    </source>
</evidence>
<dbReference type="Gene3D" id="3.40.50.620">
    <property type="entry name" value="HUPs"/>
    <property type="match status" value="1"/>
</dbReference>
<dbReference type="InterPro" id="IPR014729">
    <property type="entry name" value="Rossmann-like_a/b/a_fold"/>
</dbReference>
<reference evidence="2" key="1">
    <citation type="submission" date="2020-12" db="EMBL/GenBank/DDBJ databases">
        <authorList>
            <person name="Huq M.A."/>
        </authorList>
    </citation>
    <scope>NUCLEOTIDE SEQUENCE</scope>
    <source>
        <strain evidence="2">MAHUQ-46</strain>
    </source>
</reference>
<evidence type="ECO:0000259" key="1">
    <source>
        <dbReference type="Pfam" id="PF00582"/>
    </source>
</evidence>
<sequence>MDEVILVCVYYGPNGERLIRRGGKIANMLNCPLHVLTVDPLPEDELDIEKIHYIEQWKEAAKEHNVQEFIIKYNEKRPVAKVISEVAKQKHVTQLVLGQTAQSRWKEITKGSIINVLLNEIPFVDIHIVSVSRELKDQEGFFEKGVRAYLRKDSEGYRLCFNHTLQDVCDGVFYKGIFYKEVGTDFNNGVFKFMKDNHMIEVHVCDDYVKDFLDLIPTAADTEVKS</sequence>
<dbReference type="GO" id="GO:0000155">
    <property type="term" value="F:phosphorelay sensor kinase activity"/>
    <property type="evidence" value="ECO:0007669"/>
    <property type="project" value="TreeGrafter"/>
</dbReference>
<comment type="caution">
    <text evidence="2">The sequence shown here is derived from an EMBL/GenBank/DDBJ whole genome shotgun (WGS) entry which is preliminary data.</text>
</comment>
<dbReference type="CDD" id="cd01987">
    <property type="entry name" value="USP_KdpD-like"/>
    <property type="match status" value="1"/>
</dbReference>